<keyword evidence="2" id="KW-1185">Reference proteome</keyword>
<organism evidence="1 2">
    <name type="scientific">Streptomyces yokosukanensis</name>
    <dbReference type="NCBI Taxonomy" id="67386"/>
    <lineage>
        <taxon>Bacteria</taxon>
        <taxon>Bacillati</taxon>
        <taxon>Actinomycetota</taxon>
        <taxon>Actinomycetes</taxon>
        <taxon>Kitasatosporales</taxon>
        <taxon>Streptomycetaceae</taxon>
        <taxon>Streptomyces</taxon>
    </lineage>
</organism>
<dbReference type="Proteomes" id="UP000053127">
    <property type="component" value="Unassembled WGS sequence"/>
</dbReference>
<protein>
    <submittedName>
        <fullName evidence="1">Uncharacterized protein</fullName>
    </submittedName>
</protein>
<proteinExistence type="predicted"/>
<name>A0A101P2X6_9ACTN</name>
<dbReference type="EMBL" id="LMWN01000032">
    <property type="protein sequence ID" value="KUN03946.1"/>
    <property type="molecule type" value="Genomic_DNA"/>
</dbReference>
<gene>
    <name evidence="1" type="ORF">AQI95_21135</name>
</gene>
<evidence type="ECO:0000313" key="1">
    <source>
        <dbReference type="EMBL" id="KUN03946.1"/>
    </source>
</evidence>
<dbReference type="AlphaFoldDB" id="A0A101P2X6"/>
<accession>A0A101P2X6</accession>
<evidence type="ECO:0000313" key="2">
    <source>
        <dbReference type="Proteomes" id="UP000053127"/>
    </source>
</evidence>
<sequence>MSENITLRKLPGESTSDFIARIVAARPPLTGEEKAALRTIFRPVIEAPEPHAPSSVESTAA</sequence>
<dbReference type="STRING" id="67386.AQI95_21135"/>
<comment type="caution">
    <text evidence="1">The sequence shown here is derived from an EMBL/GenBank/DDBJ whole genome shotgun (WGS) entry which is preliminary data.</text>
</comment>
<reference evidence="1 2" key="1">
    <citation type="submission" date="2015-10" db="EMBL/GenBank/DDBJ databases">
        <title>Draft genome sequence of Streptomyces yokosukanensis DSM 40224, type strain for the species Streptomyces yokosukanensis.</title>
        <authorList>
            <person name="Ruckert C."/>
            <person name="Winkler A."/>
            <person name="Kalinowski J."/>
            <person name="Kampfer P."/>
            <person name="Glaeser S."/>
        </authorList>
    </citation>
    <scope>NUCLEOTIDE SEQUENCE [LARGE SCALE GENOMIC DNA]</scope>
    <source>
        <strain evidence="1 2">DSM 40224</strain>
    </source>
</reference>
<dbReference type="RefSeq" id="WP_067125696.1">
    <property type="nucleotide sequence ID" value="NZ_KQ948213.1"/>
</dbReference>